<dbReference type="PANTHER" id="PTHR30429">
    <property type="entry name" value="D-METHIONINE-BINDING LIPOPROTEIN METQ"/>
    <property type="match status" value="1"/>
</dbReference>
<organism evidence="8 9">
    <name type="scientific">Klebsiella pneumoniae</name>
    <dbReference type="NCBI Taxonomy" id="573"/>
    <lineage>
        <taxon>Bacteria</taxon>
        <taxon>Pseudomonadati</taxon>
        <taxon>Pseudomonadota</taxon>
        <taxon>Gammaproteobacteria</taxon>
        <taxon>Enterobacterales</taxon>
        <taxon>Enterobacteriaceae</taxon>
        <taxon>Klebsiella/Raoultella group</taxon>
        <taxon>Klebsiella</taxon>
        <taxon>Klebsiella pneumoniae complex</taxon>
    </lineage>
</organism>
<keyword evidence="3 7" id="KW-0732">Signal</keyword>
<evidence type="ECO:0000256" key="7">
    <source>
        <dbReference type="SAM" id="SignalP"/>
    </source>
</evidence>
<dbReference type="Gene3D" id="3.40.190.10">
    <property type="entry name" value="Periplasmic binding protein-like II"/>
    <property type="match status" value="1"/>
</dbReference>
<dbReference type="Proteomes" id="UP000254938">
    <property type="component" value="Unassembled WGS sequence"/>
</dbReference>
<reference evidence="8 9" key="1">
    <citation type="submission" date="2018-06" db="EMBL/GenBank/DDBJ databases">
        <authorList>
            <consortium name="Pathogen Informatics"/>
            <person name="Doyle S."/>
        </authorList>
    </citation>
    <scope>NUCLEOTIDE SEQUENCE [LARGE SCALE GENOMIC DNA]</scope>
    <source>
        <strain evidence="8 9">NCTC9140</strain>
    </source>
</reference>
<keyword evidence="5" id="KW-0564">Palmitate</keyword>
<dbReference type="Pfam" id="PF03180">
    <property type="entry name" value="Lipoprotein_9"/>
    <property type="match status" value="1"/>
</dbReference>
<dbReference type="GO" id="GO:0016020">
    <property type="term" value="C:membrane"/>
    <property type="evidence" value="ECO:0007669"/>
    <property type="project" value="UniProtKB-SubCell"/>
</dbReference>
<feature type="signal peptide" evidence="7">
    <location>
        <begin position="1"/>
        <end position="21"/>
    </location>
</feature>
<dbReference type="EMBL" id="UGKQ01000007">
    <property type="protein sequence ID" value="STS82216.1"/>
    <property type="molecule type" value="Genomic_DNA"/>
</dbReference>
<dbReference type="PANTHER" id="PTHR30429:SF0">
    <property type="entry name" value="METHIONINE-BINDING LIPOPROTEIN METQ"/>
    <property type="match status" value="1"/>
</dbReference>
<feature type="chain" id="PRO_5016804100" evidence="7">
    <location>
        <begin position="22"/>
        <end position="115"/>
    </location>
</feature>
<evidence type="ECO:0000256" key="2">
    <source>
        <dbReference type="ARBA" id="ARBA00008973"/>
    </source>
</evidence>
<dbReference type="SUPFAM" id="SSF53850">
    <property type="entry name" value="Periplasmic binding protein-like II"/>
    <property type="match status" value="1"/>
</dbReference>
<evidence type="ECO:0000313" key="8">
    <source>
        <dbReference type="EMBL" id="STS82216.1"/>
    </source>
</evidence>
<proteinExistence type="inferred from homology"/>
<dbReference type="AlphaFoldDB" id="A0A377TTG7"/>
<keyword evidence="6" id="KW-0449">Lipoprotein</keyword>
<evidence type="ECO:0000313" key="9">
    <source>
        <dbReference type="Proteomes" id="UP000254938"/>
    </source>
</evidence>
<name>A0A377TTG7_KLEPN</name>
<evidence type="ECO:0000256" key="1">
    <source>
        <dbReference type="ARBA" id="ARBA00004635"/>
    </source>
</evidence>
<sequence>MNKSVARGIAFALLSATSFYAAADAHLIRVGFNPGPYKEQFEKGVAPYLLSKGYKIEYKDFSDGIQVNDAVARGDIEANIMQHPVYLKAINERLGIDNVALCRSPRHRWGCMVGK</sequence>
<protein>
    <submittedName>
        <fullName evidence="8">Methionine ABC transporter substrate-binding protein</fullName>
    </submittedName>
</protein>
<dbReference type="InterPro" id="IPR004872">
    <property type="entry name" value="Lipoprotein_NlpA"/>
</dbReference>
<comment type="similarity">
    <text evidence="2">Belongs to the NlpA lipoprotein family.</text>
</comment>
<evidence type="ECO:0000256" key="3">
    <source>
        <dbReference type="ARBA" id="ARBA00022729"/>
    </source>
</evidence>
<comment type="subcellular location">
    <subcellularLocation>
        <location evidence="1">Membrane</location>
        <topology evidence="1">Lipid-anchor</topology>
    </subcellularLocation>
</comment>
<keyword evidence="4" id="KW-0472">Membrane</keyword>
<evidence type="ECO:0000256" key="6">
    <source>
        <dbReference type="ARBA" id="ARBA00023288"/>
    </source>
</evidence>
<evidence type="ECO:0000256" key="4">
    <source>
        <dbReference type="ARBA" id="ARBA00023136"/>
    </source>
</evidence>
<evidence type="ECO:0000256" key="5">
    <source>
        <dbReference type="ARBA" id="ARBA00023139"/>
    </source>
</evidence>
<gene>
    <name evidence="8" type="ORF">NCTC9140_03964</name>
</gene>
<accession>A0A377TTG7</accession>